<dbReference type="Proteomes" id="UP000067625">
    <property type="component" value="Chromosome"/>
</dbReference>
<evidence type="ECO:0000256" key="7">
    <source>
        <dbReference type="ARBA" id="ARBA00023136"/>
    </source>
</evidence>
<keyword evidence="4" id="KW-1003">Cell membrane</keyword>
<evidence type="ECO:0000256" key="1">
    <source>
        <dbReference type="ARBA" id="ARBA00004651"/>
    </source>
</evidence>
<evidence type="ECO:0008006" key="11">
    <source>
        <dbReference type="Google" id="ProtNLM"/>
    </source>
</evidence>
<accession>A0A0M4FTB4</accession>
<evidence type="ECO:0000256" key="8">
    <source>
        <dbReference type="SAM" id="Phobius"/>
    </source>
</evidence>
<dbReference type="AlphaFoldDB" id="A0A0M4FTB4"/>
<keyword evidence="3" id="KW-0813">Transport</keyword>
<feature type="transmembrane region" description="Helical" evidence="8">
    <location>
        <begin position="243"/>
        <end position="269"/>
    </location>
</feature>
<evidence type="ECO:0000313" key="10">
    <source>
        <dbReference type="Proteomes" id="UP000067625"/>
    </source>
</evidence>
<feature type="transmembrane region" description="Helical" evidence="8">
    <location>
        <begin position="315"/>
        <end position="332"/>
    </location>
</feature>
<dbReference type="GO" id="GO:0022857">
    <property type="term" value="F:transmembrane transporter activity"/>
    <property type="evidence" value="ECO:0007669"/>
    <property type="project" value="InterPro"/>
</dbReference>
<dbReference type="GO" id="GO:0033214">
    <property type="term" value="P:siderophore-iron import into cell"/>
    <property type="evidence" value="ECO:0007669"/>
    <property type="project" value="TreeGrafter"/>
</dbReference>
<keyword evidence="6 8" id="KW-1133">Transmembrane helix</keyword>
<reference evidence="10" key="1">
    <citation type="submission" date="2015-08" db="EMBL/GenBank/DDBJ databases">
        <title>Genome sequencing project for genomic taxonomy and phylogenomics of Bacillus-like bacteria.</title>
        <authorList>
            <person name="Liu B."/>
            <person name="Wang J."/>
            <person name="Zhu Y."/>
            <person name="Liu G."/>
            <person name="Chen Q."/>
            <person name="Chen Z."/>
            <person name="Lan J."/>
            <person name="Che J."/>
            <person name="Ge C."/>
            <person name="Shi H."/>
            <person name="Pan Z."/>
            <person name="Liu X."/>
        </authorList>
    </citation>
    <scope>NUCLEOTIDE SEQUENCE [LARGE SCALE GENOMIC DNA]</scope>
    <source>
        <strain evidence="10">FJAT-4402</strain>
    </source>
</reference>
<dbReference type="Gene3D" id="1.10.3470.10">
    <property type="entry name" value="ABC transporter involved in vitamin B12 uptake, BtuC"/>
    <property type="match status" value="1"/>
</dbReference>
<dbReference type="PANTHER" id="PTHR30472:SF37">
    <property type="entry name" value="FE(3+) DICITRATE TRANSPORT SYSTEM PERMEASE PROTEIN FECD-RELATED"/>
    <property type="match status" value="1"/>
</dbReference>
<feature type="transmembrane region" description="Helical" evidence="8">
    <location>
        <begin position="70"/>
        <end position="88"/>
    </location>
</feature>
<proteinExistence type="inferred from homology"/>
<dbReference type="CDD" id="cd06550">
    <property type="entry name" value="TM_ABC_iron-siderophores_like"/>
    <property type="match status" value="1"/>
</dbReference>
<dbReference type="RefSeq" id="WP_053603125.1">
    <property type="nucleotide sequence ID" value="NZ_CP012600.1"/>
</dbReference>
<gene>
    <name evidence="9" type="ORF">AM592_06985</name>
</gene>
<evidence type="ECO:0000256" key="6">
    <source>
        <dbReference type="ARBA" id="ARBA00022989"/>
    </source>
</evidence>
<keyword evidence="7 8" id="KW-0472">Membrane</keyword>
<evidence type="ECO:0000256" key="5">
    <source>
        <dbReference type="ARBA" id="ARBA00022692"/>
    </source>
</evidence>
<comment type="subcellular location">
    <subcellularLocation>
        <location evidence="1">Cell membrane</location>
        <topology evidence="1">Multi-pass membrane protein</topology>
    </subcellularLocation>
</comment>
<evidence type="ECO:0000256" key="4">
    <source>
        <dbReference type="ARBA" id="ARBA00022475"/>
    </source>
</evidence>
<dbReference type="STRING" id="1441095.AM592_06985"/>
<evidence type="ECO:0000256" key="3">
    <source>
        <dbReference type="ARBA" id="ARBA00022448"/>
    </source>
</evidence>
<feature type="transmembrane region" description="Helical" evidence="8">
    <location>
        <begin position="124"/>
        <end position="143"/>
    </location>
</feature>
<feature type="transmembrane region" description="Helical" evidence="8">
    <location>
        <begin position="155"/>
        <end position="174"/>
    </location>
</feature>
<dbReference type="PATRIC" id="fig|1441095.3.peg.1542"/>
<feature type="transmembrane region" description="Helical" evidence="8">
    <location>
        <begin position="284"/>
        <end position="303"/>
    </location>
</feature>
<evidence type="ECO:0000256" key="2">
    <source>
        <dbReference type="ARBA" id="ARBA00007935"/>
    </source>
</evidence>
<dbReference type="PANTHER" id="PTHR30472">
    <property type="entry name" value="FERRIC ENTEROBACTIN TRANSPORT SYSTEM PERMEASE PROTEIN"/>
    <property type="match status" value="1"/>
</dbReference>
<keyword evidence="10" id="KW-1185">Reference proteome</keyword>
<dbReference type="FunFam" id="1.10.3470.10:FF:000001">
    <property type="entry name" value="Vitamin B12 ABC transporter permease BtuC"/>
    <property type="match status" value="1"/>
</dbReference>
<dbReference type="SUPFAM" id="SSF81345">
    <property type="entry name" value="ABC transporter involved in vitamin B12 uptake, BtuC"/>
    <property type="match status" value="1"/>
</dbReference>
<name>A0A0M4FTB4_9BACI</name>
<comment type="similarity">
    <text evidence="2">Belongs to the binding-protein-dependent transport system permease family. FecCD subfamily.</text>
</comment>
<feature type="transmembrane region" description="Helical" evidence="8">
    <location>
        <begin position="203"/>
        <end position="222"/>
    </location>
</feature>
<sequence length="342" mass="36122">MKKRNEEHVVNNRRGIIIITALFICLLIFSIINIGIGAVPISPMSVVKAIVGIGNHNEAYIILHYRLPRIVLAILVGGSLAVAGLIAQSVLQNPLAAPDTLGISGGASVAAVFCSLMLPQLPSVFIGLSAFIGGTIAALFVYFIAYDSGTEPIRLALVGIAVSAFCGSGVQLFLTQADTNVQTALLWLNGSLFGRTWENVIQLLPWAILCLIFAGLSGEILNSLQLGQDVAASLGIKVEWMRFVLLGISVLLTGSSVAAAGMIGFVGLISPHISRQLVGADHRYLLPVSILTGALILLIADSIGRGIMPPIEFPAGLITAVIGAPYFIYLLWRESRNTSSKA</sequence>
<protein>
    <recommendedName>
        <fullName evidence="11">Iron-dicitrate transporter subunit FecD</fullName>
    </recommendedName>
</protein>
<dbReference type="InterPro" id="IPR037294">
    <property type="entry name" value="ABC_BtuC-like"/>
</dbReference>
<dbReference type="InterPro" id="IPR000522">
    <property type="entry name" value="ABC_transptr_permease_BtuC"/>
</dbReference>
<reference evidence="9 10" key="2">
    <citation type="journal article" date="2016" name="Int. J. Syst. Evol. Microbiol.">
        <title>Bacillus gobiensis sp. nov., isolated from a soil sample.</title>
        <authorList>
            <person name="Liu B."/>
            <person name="Liu G.H."/>
            <person name="Cetin S."/>
            <person name="Schumann P."/>
            <person name="Pan Z.Z."/>
            <person name="Chen Q.Q."/>
        </authorList>
    </citation>
    <scope>NUCLEOTIDE SEQUENCE [LARGE SCALE GENOMIC DNA]</scope>
    <source>
        <strain evidence="9 10">FJAT-4402</strain>
    </source>
</reference>
<evidence type="ECO:0000313" key="9">
    <source>
        <dbReference type="EMBL" id="ALC81368.1"/>
    </source>
</evidence>
<keyword evidence="5 8" id="KW-0812">Transmembrane</keyword>
<feature type="transmembrane region" description="Helical" evidence="8">
    <location>
        <begin position="16"/>
        <end position="36"/>
    </location>
</feature>
<organism evidence="9 10">
    <name type="scientific">Bacillus gobiensis</name>
    <dbReference type="NCBI Taxonomy" id="1441095"/>
    <lineage>
        <taxon>Bacteria</taxon>
        <taxon>Bacillati</taxon>
        <taxon>Bacillota</taxon>
        <taxon>Bacilli</taxon>
        <taxon>Bacillales</taxon>
        <taxon>Bacillaceae</taxon>
        <taxon>Bacillus</taxon>
    </lineage>
</organism>
<dbReference type="Pfam" id="PF01032">
    <property type="entry name" value="FecCD"/>
    <property type="match status" value="1"/>
</dbReference>
<dbReference type="EMBL" id="CP012600">
    <property type="protein sequence ID" value="ALC81368.1"/>
    <property type="molecule type" value="Genomic_DNA"/>
</dbReference>
<dbReference type="GO" id="GO:0005886">
    <property type="term" value="C:plasma membrane"/>
    <property type="evidence" value="ECO:0007669"/>
    <property type="project" value="UniProtKB-SubCell"/>
</dbReference>